<sequence length="529" mass="52816">MALRLPRRRPSRTALALALAVAATLIPASAAHADGTPGGTRTDPVPLPVNTLDGPFTAGNAHVSSIAQEGQQVFHNTAWYSFTPAEDVRLGVAATGDWDTALEVWADGTVQAVNDDWLWLAAGLQVDLTAGTEYLIGLGGAYTTSRGEATIHVSTHAPSTPTGLVVQSVGNRTVTLAWDAPADGTAIGYEVWCAPSGEALQWCDQLASGSARVTRALDGLTNGTAYDVAVLARNPLGRSGPSTPVTATPRADTRTTVTVSPGTPVAGDRLDVTVQVSEEHAHDDPSEPPVTRPATGTVDVVVAGTAHRGLPLVDGSVVLEDLTATGGTMPVTASYTGAPGAAPSSASLDVQVARRADAVRLVVPPLTLGATVRPVAESSSGLPVTLTATGACTVTDGSLTGTGAGDCTVTAATAGDRDTDPATASATVQVGVPPAVDDETTSAAPGNGSLVQGGDTHAAPPQGGDTHVPPVRTRDTHVVLAATGAAPGAAATAAAAAIALGAGLVLLAHRGRSHRLRSAAAPTTGTAAP</sequence>
<organism evidence="8 9">
    <name type="scientific">Cellulomonas wangleii</name>
    <dbReference type="NCBI Taxonomy" id="2816956"/>
    <lineage>
        <taxon>Bacteria</taxon>
        <taxon>Bacillati</taxon>
        <taxon>Actinomycetota</taxon>
        <taxon>Actinomycetes</taxon>
        <taxon>Micrococcales</taxon>
        <taxon>Cellulomonadaceae</taxon>
        <taxon>Cellulomonas</taxon>
    </lineage>
</organism>
<evidence type="ECO:0000256" key="3">
    <source>
        <dbReference type="ARBA" id="ARBA00023326"/>
    </source>
</evidence>
<evidence type="ECO:0000256" key="4">
    <source>
        <dbReference type="SAM" id="MobiDB-lite"/>
    </source>
</evidence>
<dbReference type="CDD" id="cd00063">
    <property type="entry name" value="FN3"/>
    <property type="match status" value="1"/>
</dbReference>
<evidence type="ECO:0000259" key="7">
    <source>
        <dbReference type="PROSITE" id="PS50853"/>
    </source>
</evidence>
<feature type="domain" description="Fibronectin type-III" evidence="7">
    <location>
        <begin position="157"/>
        <end position="252"/>
    </location>
</feature>
<evidence type="ECO:0000313" key="8">
    <source>
        <dbReference type="EMBL" id="QVI62013.1"/>
    </source>
</evidence>
<keyword evidence="5" id="KW-0812">Transmembrane</keyword>
<keyword evidence="2" id="KW-0378">Hydrolase</keyword>
<evidence type="ECO:0000256" key="5">
    <source>
        <dbReference type="SAM" id="Phobius"/>
    </source>
</evidence>
<dbReference type="InterPro" id="IPR036116">
    <property type="entry name" value="FN3_sf"/>
</dbReference>
<dbReference type="SMART" id="SM00060">
    <property type="entry name" value="FN3"/>
    <property type="match status" value="1"/>
</dbReference>
<feature type="signal peptide" evidence="6">
    <location>
        <begin position="1"/>
        <end position="33"/>
    </location>
</feature>
<accession>A0ABX8D4P5</accession>
<keyword evidence="3" id="KW-0624">Polysaccharide degradation</keyword>
<dbReference type="InterPro" id="IPR050991">
    <property type="entry name" value="ECM_Regulatory_Proteins"/>
</dbReference>
<evidence type="ECO:0000256" key="6">
    <source>
        <dbReference type="SAM" id="SignalP"/>
    </source>
</evidence>
<gene>
    <name evidence="8" type="ORF">KG103_16590</name>
</gene>
<name>A0ABX8D4P5_9CELL</name>
<feature type="region of interest" description="Disordered" evidence="4">
    <location>
        <begin position="431"/>
        <end position="471"/>
    </location>
</feature>
<dbReference type="Pfam" id="PF00041">
    <property type="entry name" value="fn3"/>
    <property type="match status" value="1"/>
</dbReference>
<protein>
    <submittedName>
        <fullName evidence="8">Fibronectin type III domain-containing protein</fullName>
    </submittedName>
</protein>
<proteinExistence type="predicted"/>
<dbReference type="PANTHER" id="PTHR46708:SF2">
    <property type="entry name" value="FIBRONECTIN TYPE-III DOMAIN-CONTAINING PROTEIN"/>
    <property type="match status" value="1"/>
</dbReference>
<dbReference type="RefSeq" id="WP_207339582.1">
    <property type="nucleotide sequence ID" value="NZ_CP074405.1"/>
</dbReference>
<evidence type="ECO:0000256" key="2">
    <source>
        <dbReference type="ARBA" id="ARBA00023295"/>
    </source>
</evidence>
<keyword evidence="1" id="KW-0677">Repeat</keyword>
<keyword evidence="9" id="KW-1185">Reference proteome</keyword>
<keyword evidence="5" id="KW-1133">Transmembrane helix</keyword>
<dbReference type="InterPro" id="IPR013783">
    <property type="entry name" value="Ig-like_fold"/>
</dbReference>
<dbReference type="PANTHER" id="PTHR46708">
    <property type="entry name" value="TENASCIN"/>
    <property type="match status" value="1"/>
</dbReference>
<dbReference type="SUPFAM" id="SSF49265">
    <property type="entry name" value="Fibronectin type III"/>
    <property type="match status" value="1"/>
</dbReference>
<keyword evidence="6" id="KW-0732">Signal</keyword>
<dbReference type="EMBL" id="CP074405">
    <property type="protein sequence ID" value="QVI62013.1"/>
    <property type="molecule type" value="Genomic_DNA"/>
</dbReference>
<keyword evidence="2" id="KW-0326">Glycosidase</keyword>
<keyword evidence="3" id="KW-0119">Carbohydrate metabolism</keyword>
<dbReference type="InterPro" id="IPR003961">
    <property type="entry name" value="FN3_dom"/>
</dbReference>
<keyword evidence="5" id="KW-0472">Membrane</keyword>
<evidence type="ECO:0000256" key="1">
    <source>
        <dbReference type="ARBA" id="ARBA00022737"/>
    </source>
</evidence>
<evidence type="ECO:0000313" key="9">
    <source>
        <dbReference type="Proteomes" id="UP000677804"/>
    </source>
</evidence>
<dbReference type="Proteomes" id="UP000677804">
    <property type="component" value="Chromosome"/>
</dbReference>
<feature type="transmembrane region" description="Helical" evidence="5">
    <location>
        <begin position="488"/>
        <end position="508"/>
    </location>
</feature>
<dbReference type="PROSITE" id="PS50853">
    <property type="entry name" value="FN3"/>
    <property type="match status" value="1"/>
</dbReference>
<feature type="chain" id="PRO_5047467293" evidence="6">
    <location>
        <begin position="34"/>
        <end position="529"/>
    </location>
</feature>
<dbReference type="Gene3D" id="2.60.40.10">
    <property type="entry name" value="Immunoglobulins"/>
    <property type="match status" value="1"/>
</dbReference>
<reference evidence="8 9" key="1">
    <citation type="submission" date="2021-05" db="EMBL/GenBank/DDBJ databases">
        <title>Novel species in genus Cellulomonas.</title>
        <authorList>
            <person name="Zhang G."/>
        </authorList>
    </citation>
    <scope>NUCLEOTIDE SEQUENCE [LARGE SCALE GENOMIC DNA]</scope>
    <source>
        <strain evidence="9">zg-ZUI222</strain>
    </source>
</reference>